<sequence>MNTSALNPGYLSRSLGPVHINLDRQLYSASHVLNFEKTQAHQHLSTFIQRMFSGEVVNGTEHRPAGHWALRAACNMQAYHSPVSLVVNGRDELALTRQVQQQMETFVDQVRSGRYTTPDGERYDSVLHLGIGGSDLGPRLLNDVFSKLDLGAAPALNIRFAANVDFHEMKAALASLNPKTTLVVIASKSFSTRETLHNAQHIFKWLDAAGPAYRPKALVAATCKPNKAIELGVAADRVFEFSETVGGRYSLWGPVSIGVRMVHGNPVFNELLEGAALMDGHVLQSKASQCIPTLLALSDLYNLEHGAASLMLSPYDSRLSQLVPYLQQLWMESLGKGVNNQGELLDKPACPILWGDVGTNGQHAFFQMLHQSKIASSVELIAVVQPDHDEVQSHQVLLSHALAQSEAFSVGRLNSPEELSNTATNFKSCPGHRPVQMVFLDSLTPYSLGALLCLWEHRTAALAAMQNINPFDQWGVELGKGIAEQLEHSVPPGHTPAENPVTAHLINHFLKNSAP</sequence>
<dbReference type="EMBL" id="CP053084">
    <property type="protein sequence ID" value="QJR28951.1"/>
    <property type="molecule type" value="Genomic_DNA"/>
</dbReference>
<dbReference type="PROSITE" id="PS51463">
    <property type="entry name" value="P_GLUCOSE_ISOMERASE_3"/>
    <property type="match status" value="1"/>
</dbReference>
<dbReference type="HAMAP" id="MF_00473">
    <property type="entry name" value="G6P_isomerase"/>
    <property type="match status" value="1"/>
</dbReference>
<evidence type="ECO:0000256" key="8">
    <source>
        <dbReference type="RuleBase" id="RU000612"/>
    </source>
</evidence>
<dbReference type="InterPro" id="IPR018189">
    <property type="entry name" value="Phosphoglucose_isomerase_CS"/>
</dbReference>
<evidence type="ECO:0000256" key="3">
    <source>
        <dbReference type="ARBA" id="ARBA00022432"/>
    </source>
</evidence>
<keyword evidence="3 7" id="KW-0312">Gluconeogenesis</keyword>
<dbReference type="Pfam" id="PF00342">
    <property type="entry name" value="PGI"/>
    <property type="match status" value="1"/>
</dbReference>
<feature type="active site" evidence="7">
    <location>
        <position position="480"/>
    </location>
</feature>
<dbReference type="Gene3D" id="1.10.1390.10">
    <property type="match status" value="1"/>
</dbReference>
<dbReference type="InterPro" id="IPR023096">
    <property type="entry name" value="G6P_Isomerase_C"/>
</dbReference>
<keyword evidence="7" id="KW-0963">Cytoplasm</keyword>
<evidence type="ECO:0000256" key="2">
    <source>
        <dbReference type="ARBA" id="ARBA00006604"/>
    </source>
</evidence>
<keyword evidence="10" id="KW-1185">Reference proteome</keyword>
<evidence type="ECO:0000256" key="1">
    <source>
        <dbReference type="ARBA" id="ARBA00004926"/>
    </source>
</evidence>
<dbReference type="PANTHER" id="PTHR11469:SF1">
    <property type="entry name" value="GLUCOSE-6-PHOSPHATE ISOMERASE"/>
    <property type="match status" value="1"/>
</dbReference>
<dbReference type="Gene3D" id="3.40.50.10490">
    <property type="entry name" value="Glucose-6-phosphate isomerase like protein, domain 1"/>
    <property type="match status" value="2"/>
</dbReference>
<dbReference type="CDD" id="cd05016">
    <property type="entry name" value="SIS_PGI_2"/>
    <property type="match status" value="1"/>
</dbReference>
<dbReference type="InterPro" id="IPR035482">
    <property type="entry name" value="SIS_PGI_2"/>
</dbReference>
<reference evidence="9 10" key="1">
    <citation type="submission" date="2020-05" db="EMBL/GenBank/DDBJ databases">
        <title>Compete genome of Limnobacter sp. SAORIC-580.</title>
        <authorList>
            <person name="Song J."/>
            <person name="Cho J.-C."/>
        </authorList>
    </citation>
    <scope>NUCLEOTIDE SEQUENCE [LARGE SCALE GENOMIC DNA]</scope>
    <source>
        <strain evidence="9 10">SAORIC-580</strain>
    </source>
</reference>
<evidence type="ECO:0000313" key="10">
    <source>
        <dbReference type="Proteomes" id="UP000501130"/>
    </source>
</evidence>
<dbReference type="EC" id="5.3.1.9" evidence="7"/>
<dbReference type="PROSITE" id="PS00765">
    <property type="entry name" value="P_GLUCOSE_ISOMERASE_1"/>
    <property type="match status" value="1"/>
</dbReference>
<feature type="active site" description="Proton donor" evidence="7">
    <location>
        <position position="332"/>
    </location>
</feature>
<organism evidence="9 10">
    <name type="scientific">Limnobacter profundi</name>
    <dbReference type="NCBI Taxonomy" id="2732163"/>
    <lineage>
        <taxon>Bacteria</taxon>
        <taxon>Pseudomonadati</taxon>
        <taxon>Pseudomonadota</taxon>
        <taxon>Betaproteobacteria</taxon>
        <taxon>Burkholderiales</taxon>
        <taxon>Burkholderiaceae</taxon>
        <taxon>Limnobacter</taxon>
    </lineage>
</organism>
<dbReference type="InterPro" id="IPR001672">
    <property type="entry name" value="G6P_Isomerase"/>
</dbReference>
<dbReference type="PRINTS" id="PR00662">
    <property type="entry name" value="G6PISOMERASE"/>
</dbReference>
<comment type="function">
    <text evidence="7">Catalyzes the reversible isomerization of glucose-6-phosphate to fructose-6-phosphate.</text>
</comment>
<evidence type="ECO:0000256" key="7">
    <source>
        <dbReference type="HAMAP-Rule" id="MF_00473"/>
    </source>
</evidence>
<keyword evidence="5 7" id="KW-0413">Isomerase</keyword>
<evidence type="ECO:0000256" key="4">
    <source>
        <dbReference type="ARBA" id="ARBA00023152"/>
    </source>
</evidence>
<evidence type="ECO:0000256" key="6">
    <source>
        <dbReference type="ARBA" id="ARBA00029321"/>
    </source>
</evidence>
<feature type="active site" evidence="7">
    <location>
        <position position="363"/>
    </location>
</feature>
<dbReference type="PANTHER" id="PTHR11469">
    <property type="entry name" value="GLUCOSE-6-PHOSPHATE ISOMERASE"/>
    <property type="match status" value="1"/>
</dbReference>
<dbReference type="InterPro" id="IPR035476">
    <property type="entry name" value="SIS_PGI_1"/>
</dbReference>
<accession>A0ABX6N3I4</accession>
<keyword evidence="4 7" id="KW-0324">Glycolysis</keyword>
<dbReference type="CDD" id="cd05015">
    <property type="entry name" value="SIS_PGI_1"/>
    <property type="match status" value="1"/>
</dbReference>
<dbReference type="SUPFAM" id="SSF53697">
    <property type="entry name" value="SIS domain"/>
    <property type="match status" value="1"/>
</dbReference>
<comment type="subcellular location">
    <subcellularLocation>
        <location evidence="7">Cytoplasm</location>
    </subcellularLocation>
</comment>
<comment type="pathway">
    <text evidence="7">Carbohydrate biosynthesis; gluconeogenesis.</text>
</comment>
<dbReference type="Proteomes" id="UP000501130">
    <property type="component" value="Chromosome"/>
</dbReference>
<proteinExistence type="inferred from homology"/>
<dbReference type="RefSeq" id="WP_171098046.1">
    <property type="nucleotide sequence ID" value="NZ_CP053084.1"/>
</dbReference>
<gene>
    <name evidence="7" type="primary">pgi</name>
    <name evidence="9" type="ORF">HKT17_04125</name>
</gene>
<comment type="pathway">
    <text evidence="1 7 8">Carbohydrate degradation; glycolysis; D-glyceraldehyde 3-phosphate and glycerone phosphate from D-glucose: step 2/4.</text>
</comment>
<dbReference type="GO" id="GO:0016853">
    <property type="term" value="F:isomerase activity"/>
    <property type="evidence" value="ECO:0007669"/>
    <property type="project" value="UniProtKB-KW"/>
</dbReference>
<evidence type="ECO:0000313" key="9">
    <source>
        <dbReference type="EMBL" id="QJR28951.1"/>
    </source>
</evidence>
<name>A0ABX6N3I4_9BURK</name>
<protein>
    <recommendedName>
        <fullName evidence="7">Glucose-6-phosphate isomerase</fullName>
        <shortName evidence="7">GPI</shortName>
        <ecNumber evidence="7">5.3.1.9</ecNumber>
    </recommendedName>
    <alternativeName>
        <fullName evidence="7">Phosphoglucose isomerase</fullName>
        <shortName evidence="7">PGI</shortName>
    </alternativeName>
    <alternativeName>
        <fullName evidence="7">Phosphohexose isomerase</fullName>
        <shortName evidence="7">PHI</shortName>
    </alternativeName>
</protein>
<comment type="catalytic activity">
    <reaction evidence="6 7 8">
        <text>alpha-D-glucose 6-phosphate = beta-D-fructose 6-phosphate</text>
        <dbReference type="Rhea" id="RHEA:11816"/>
        <dbReference type="ChEBI" id="CHEBI:57634"/>
        <dbReference type="ChEBI" id="CHEBI:58225"/>
        <dbReference type="EC" id="5.3.1.9"/>
    </reaction>
</comment>
<evidence type="ECO:0000256" key="5">
    <source>
        <dbReference type="ARBA" id="ARBA00023235"/>
    </source>
</evidence>
<comment type="similarity">
    <text evidence="2 7 8">Belongs to the GPI family.</text>
</comment>
<dbReference type="InterPro" id="IPR046348">
    <property type="entry name" value="SIS_dom_sf"/>
</dbReference>